<dbReference type="Proteomes" id="UP000474957">
    <property type="component" value="Unassembled WGS sequence"/>
</dbReference>
<dbReference type="InterPro" id="IPR052702">
    <property type="entry name" value="MscS-like_channel"/>
</dbReference>
<dbReference type="InterPro" id="IPR049278">
    <property type="entry name" value="MS_channel_C"/>
</dbReference>
<feature type="transmembrane region" description="Helical" evidence="7">
    <location>
        <begin position="246"/>
        <end position="270"/>
    </location>
</feature>
<dbReference type="InterPro" id="IPR011014">
    <property type="entry name" value="MscS_channel_TM-2"/>
</dbReference>
<evidence type="ECO:0000259" key="9">
    <source>
        <dbReference type="Pfam" id="PF21082"/>
    </source>
</evidence>
<evidence type="ECO:0000313" key="12">
    <source>
        <dbReference type="Proteomes" id="UP000474957"/>
    </source>
</evidence>
<dbReference type="GO" id="GO:0008381">
    <property type="term" value="F:mechanosensitive monoatomic ion channel activity"/>
    <property type="evidence" value="ECO:0007669"/>
    <property type="project" value="UniProtKB-ARBA"/>
</dbReference>
<accession>A0A6L5Z3N4</accession>
<dbReference type="PANTHER" id="PTHR30347:SF1">
    <property type="entry name" value="MECHANOSENSITIVE CHANNEL MSCK"/>
    <property type="match status" value="1"/>
</dbReference>
<dbReference type="PANTHER" id="PTHR30347">
    <property type="entry name" value="POTASSIUM CHANNEL RELATED"/>
    <property type="match status" value="1"/>
</dbReference>
<comment type="similarity">
    <text evidence="2">Belongs to the MscS (TC 1.A.23) family.</text>
</comment>
<dbReference type="InterPro" id="IPR011066">
    <property type="entry name" value="MscS_channel_C_sf"/>
</dbReference>
<evidence type="ECO:0000256" key="7">
    <source>
        <dbReference type="SAM" id="Phobius"/>
    </source>
</evidence>
<feature type="domain" description="Mechanosensitive ion channel transmembrane helices 2/3" evidence="10">
    <location>
        <begin position="215"/>
        <end position="256"/>
    </location>
</feature>
<dbReference type="InterPro" id="IPR010920">
    <property type="entry name" value="LSM_dom_sf"/>
</dbReference>
<keyword evidence="4 7" id="KW-0812">Transmembrane</keyword>
<feature type="transmembrane region" description="Helical" evidence="7">
    <location>
        <begin position="212"/>
        <end position="234"/>
    </location>
</feature>
<organism evidence="11 12">
    <name type="scientific">Halovulum marinum</name>
    <dbReference type="NCBI Taxonomy" id="2662447"/>
    <lineage>
        <taxon>Bacteria</taxon>
        <taxon>Pseudomonadati</taxon>
        <taxon>Pseudomonadota</taxon>
        <taxon>Alphaproteobacteria</taxon>
        <taxon>Rhodobacterales</taxon>
        <taxon>Paracoccaceae</taxon>
        <taxon>Halovulum</taxon>
    </lineage>
</organism>
<evidence type="ECO:0000259" key="8">
    <source>
        <dbReference type="Pfam" id="PF00924"/>
    </source>
</evidence>
<feature type="domain" description="Mechanosensitive ion channel MscS C-terminal" evidence="9">
    <location>
        <begin position="333"/>
        <end position="415"/>
    </location>
</feature>
<keyword evidence="12" id="KW-1185">Reference proteome</keyword>
<evidence type="ECO:0000256" key="3">
    <source>
        <dbReference type="ARBA" id="ARBA00022475"/>
    </source>
</evidence>
<dbReference type="RefSeq" id="WP_154447114.1">
    <property type="nucleotide sequence ID" value="NZ_WIND01000011.1"/>
</dbReference>
<dbReference type="SUPFAM" id="SSF50182">
    <property type="entry name" value="Sm-like ribonucleoproteins"/>
    <property type="match status" value="1"/>
</dbReference>
<dbReference type="SUPFAM" id="SSF82689">
    <property type="entry name" value="Mechanosensitive channel protein MscS (YggB), C-terminal domain"/>
    <property type="match status" value="1"/>
</dbReference>
<comment type="subcellular location">
    <subcellularLocation>
        <location evidence="1">Cell membrane</location>
        <topology evidence="1">Multi-pass membrane protein</topology>
    </subcellularLocation>
</comment>
<keyword evidence="3" id="KW-1003">Cell membrane</keyword>
<evidence type="ECO:0000256" key="1">
    <source>
        <dbReference type="ARBA" id="ARBA00004651"/>
    </source>
</evidence>
<gene>
    <name evidence="11" type="ORF">GE300_13530</name>
</gene>
<evidence type="ECO:0000313" key="11">
    <source>
        <dbReference type="EMBL" id="MSU90622.1"/>
    </source>
</evidence>
<keyword evidence="6 7" id="KW-0472">Membrane</keyword>
<feature type="transmembrane region" description="Helical" evidence="7">
    <location>
        <begin position="171"/>
        <end position="191"/>
    </location>
</feature>
<dbReference type="AlphaFoldDB" id="A0A6L5Z3N4"/>
<name>A0A6L5Z3N4_9RHOB</name>
<dbReference type="Pfam" id="PF00924">
    <property type="entry name" value="MS_channel_2nd"/>
    <property type="match status" value="1"/>
</dbReference>
<feature type="transmembrane region" description="Helical" evidence="7">
    <location>
        <begin position="69"/>
        <end position="90"/>
    </location>
</feature>
<protein>
    <submittedName>
        <fullName evidence="11">Mechanosensitive ion channel</fullName>
    </submittedName>
</protein>
<keyword evidence="5 7" id="KW-1133">Transmembrane helix</keyword>
<dbReference type="InterPro" id="IPR006685">
    <property type="entry name" value="MscS_channel_2nd"/>
</dbReference>
<evidence type="ECO:0000256" key="5">
    <source>
        <dbReference type="ARBA" id="ARBA00022989"/>
    </source>
</evidence>
<dbReference type="InterPro" id="IPR023408">
    <property type="entry name" value="MscS_beta-dom_sf"/>
</dbReference>
<dbReference type="GO" id="GO:0005886">
    <property type="term" value="C:plasma membrane"/>
    <property type="evidence" value="ECO:0007669"/>
    <property type="project" value="UniProtKB-SubCell"/>
</dbReference>
<dbReference type="InterPro" id="IPR049142">
    <property type="entry name" value="MS_channel_1st"/>
</dbReference>
<proteinExistence type="inferred from homology"/>
<dbReference type="Pfam" id="PF21088">
    <property type="entry name" value="MS_channel_1st"/>
    <property type="match status" value="1"/>
</dbReference>
<evidence type="ECO:0000256" key="4">
    <source>
        <dbReference type="ARBA" id="ARBA00022692"/>
    </source>
</evidence>
<sequence length="439" mass="48415">MQEIYDWLRPWIVELTTFVQSFQNPWRFYQVLIVLALIAAGQLLSFVVRPRAEAWARAREGLRTWQLRIIVVVLRRTRLILVTVLLWTAYWIIREVTWPSRSYLIGIVATLALAWLLIGIATRLIRNPALRAVVRWGAWAWVTLEVLGLRADAEAALDGAAITLGETRVSLLLVLKAAVTMGLLIAGAGMLSRMAERRMARSEDLSPSLRVLAGKLLTIALFVLAVIMALNIIGFDLTSLTVLSGAIGLGLGFGLQKVVSNLVSGVIVLLDRSIKPGDVISLGDTFGWVTELNARFVAVITRDGREYLIPNEDLITTQVVNWTHSSNLVRLDIHFGVSYDSDPHAVRALAREAAATVRRVVASPAPVCHIVGFGDSSVDFILRFWIEDPAAGLTNVRGDVFLALWDALKRDGIEIPFPRRDVEIRNPQALPGAESPATG</sequence>
<reference evidence="11 12" key="1">
    <citation type="submission" date="2019-10" db="EMBL/GenBank/DDBJ databases">
        <title>Cognatihalovulum marinum gen. nov. sp. nov., a new member of the family Rhodobacteraceae isolated from deep seawater of the Northwest Indian Ocean.</title>
        <authorList>
            <person name="Ruan C."/>
            <person name="Wang J."/>
            <person name="Zheng X."/>
            <person name="Song L."/>
            <person name="Zhu Y."/>
            <person name="Huang Y."/>
            <person name="Lu Z."/>
            <person name="Du W."/>
            <person name="Huang L."/>
            <person name="Dai X."/>
        </authorList>
    </citation>
    <scope>NUCLEOTIDE SEQUENCE [LARGE SCALE GENOMIC DNA]</scope>
    <source>
        <strain evidence="11 12">2CG4</strain>
    </source>
</reference>
<dbReference type="SUPFAM" id="SSF82861">
    <property type="entry name" value="Mechanosensitive channel protein MscS (YggB), transmembrane region"/>
    <property type="match status" value="1"/>
</dbReference>
<dbReference type="Pfam" id="PF21082">
    <property type="entry name" value="MS_channel_3rd"/>
    <property type="match status" value="1"/>
</dbReference>
<evidence type="ECO:0000259" key="10">
    <source>
        <dbReference type="Pfam" id="PF21088"/>
    </source>
</evidence>
<dbReference type="Gene3D" id="2.30.30.60">
    <property type="match status" value="1"/>
</dbReference>
<feature type="transmembrane region" description="Helical" evidence="7">
    <location>
        <begin position="133"/>
        <end position="151"/>
    </location>
</feature>
<feature type="transmembrane region" description="Helical" evidence="7">
    <location>
        <begin position="28"/>
        <end position="48"/>
    </location>
</feature>
<evidence type="ECO:0000256" key="6">
    <source>
        <dbReference type="ARBA" id="ARBA00023136"/>
    </source>
</evidence>
<dbReference type="Gene3D" id="3.30.70.100">
    <property type="match status" value="1"/>
</dbReference>
<evidence type="ECO:0000256" key="2">
    <source>
        <dbReference type="ARBA" id="ARBA00008017"/>
    </source>
</evidence>
<feature type="transmembrane region" description="Helical" evidence="7">
    <location>
        <begin position="102"/>
        <end position="121"/>
    </location>
</feature>
<dbReference type="EMBL" id="WIND01000011">
    <property type="protein sequence ID" value="MSU90622.1"/>
    <property type="molecule type" value="Genomic_DNA"/>
</dbReference>
<dbReference type="Gene3D" id="1.10.287.1260">
    <property type="match status" value="1"/>
</dbReference>
<comment type="caution">
    <text evidence="11">The sequence shown here is derived from an EMBL/GenBank/DDBJ whole genome shotgun (WGS) entry which is preliminary data.</text>
</comment>
<feature type="domain" description="Mechanosensitive ion channel MscS" evidence="8">
    <location>
        <begin position="258"/>
        <end position="324"/>
    </location>
</feature>